<feature type="transmembrane region" description="Helical" evidence="6">
    <location>
        <begin position="69"/>
        <end position="86"/>
    </location>
</feature>
<sequence length="128" mass="13586">MEEREPDHQPEEREPDHQPEEREPDYRMSLAAERTYLAYVRTGLALLAAGMGVAAALPDAGAEALRRALGLFLLALGGTVLAAARPRWNAVDRAMRQGDPLPRAPLAAYVGYALVAAAVAGAVVVVVG</sequence>
<gene>
    <name evidence="8" type="ORF">EV189_1652</name>
</gene>
<comment type="subcellular location">
    <subcellularLocation>
        <location evidence="1">Endomembrane system</location>
        <topology evidence="1">Multi-pass membrane protein</topology>
    </subcellularLocation>
</comment>
<evidence type="ECO:0000256" key="5">
    <source>
        <dbReference type="SAM" id="MobiDB-lite"/>
    </source>
</evidence>
<evidence type="ECO:0000256" key="4">
    <source>
        <dbReference type="ARBA" id="ARBA00023136"/>
    </source>
</evidence>
<evidence type="ECO:0000313" key="9">
    <source>
        <dbReference type="Proteomes" id="UP000293638"/>
    </source>
</evidence>
<feature type="domain" description="DUF202" evidence="7">
    <location>
        <begin position="29"/>
        <end position="93"/>
    </location>
</feature>
<evidence type="ECO:0000259" key="7">
    <source>
        <dbReference type="Pfam" id="PF02656"/>
    </source>
</evidence>
<dbReference type="GO" id="GO:0012505">
    <property type="term" value="C:endomembrane system"/>
    <property type="evidence" value="ECO:0007669"/>
    <property type="project" value="UniProtKB-SubCell"/>
</dbReference>
<name>A0A4Q7NS00_9ACTN</name>
<evidence type="ECO:0000256" key="1">
    <source>
        <dbReference type="ARBA" id="ARBA00004127"/>
    </source>
</evidence>
<reference evidence="8 9" key="1">
    <citation type="submission" date="2019-02" db="EMBL/GenBank/DDBJ databases">
        <title>Genomic Encyclopedia of Type Strains, Phase IV (KMG-IV): sequencing the most valuable type-strain genomes for metagenomic binning, comparative biology and taxonomic classification.</title>
        <authorList>
            <person name="Goeker M."/>
        </authorList>
    </citation>
    <scope>NUCLEOTIDE SEQUENCE [LARGE SCALE GENOMIC DNA]</scope>
    <source>
        <strain evidence="8 9">DSM 45622</strain>
    </source>
</reference>
<keyword evidence="3 6" id="KW-1133">Transmembrane helix</keyword>
<evidence type="ECO:0000313" key="8">
    <source>
        <dbReference type="EMBL" id="RZS89876.1"/>
    </source>
</evidence>
<feature type="transmembrane region" description="Helical" evidence="6">
    <location>
        <begin position="106"/>
        <end position="127"/>
    </location>
</feature>
<organism evidence="8 9">
    <name type="scientific">Motilibacter rhizosphaerae</name>
    <dbReference type="NCBI Taxonomy" id="598652"/>
    <lineage>
        <taxon>Bacteria</taxon>
        <taxon>Bacillati</taxon>
        <taxon>Actinomycetota</taxon>
        <taxon>Actinomycetes</taxon>
        <taxon>Motilibacterales</taxon>
        <taxon>Motilibacteraceae</taxon>
        <taxon>Motilibacter</taxon>
    </lineage>
</organism>
<evidence type="ECO:0000256" key="2">
    <source>
        <dbReference type="ARBA" id="ARBA00022692"/>
    </source>
</evidence>
<evidence type="ECO:0000256" key="6">
    <source>
        <dbReference type="SAM" id="Phobius"/>
    </source>
</evidence>
<feature type="compositionally biased region" description="Basic and acidic residues" evidence="5">
    <location>
        <begin position="1"/>
        <end position="26"/>
    </location>
</feature>
<dbReference type="EMBL" id="SGXD01000002">
    <property type="protein sequence ID" value="RZS89876.1"/>
    <property type="molecule type" value="Genomic_DNA"/>
</dbReference>
<feature type="region of interest" description="Disordered" evidence="5">
    <location>
        <begin position="1"/>
        <end position="27"/>
    </location>
</feature>
<protein>
    <submittedName>
        <fullName evidence="8">Putative membrane protein</fullName>
    </submittedName>
</protein>
<dbReference type="RefSeq" id="WP_165400195.1">
    <property type="nucleotide sequence ID" value="NZ_SGXD01000002.1"/>
</dbReference>
<dbReference type="Pfam" id="PF02656">
    <property type="entry name" value="DUF202"/>
    <property type="match status" value="1"/>
</dbReference>
<proteinExistence type="predicted"/>
<dbReference type="InterPro" id="IPR003807">
    <property type="entry name" value="DUF202"/>
</dbReference>
<dbReference type="Proteomes" id="UP000293638">
    <property type="component" value="Unassembled WGS sequence"/>
</dbReference>
<keyword evidence="9" id="KW-1185">Reference proteome</keyword>
<dbReference type="AlphaFoldDB" id="A0A4Q7NS00"/>
<comment type="caution">
    <text evidence="8">The sequence shown here is derived from an EMBL/GenBank/DDBJ whole genome shotgun (WGS) entry which is preliminary data.</text>
</comment>
<feature type="transmembrane region" description="Helical" evidence="6">
    <location>
        <begin position="36"/>
        <end position="57"/>
    </location>
</feature>
<keyword evidence="2 6" id="KW-0812">Transmembrane</keyword>
<evidence type="ECO:0000256" key="3">
    <source>
        <dbReference type="ARBA" id="ARBA00022989"/>
    </source>
</evidence>
<accession>A0A4Q7NS00</accession>
<keyword evidence="4 6" id="KW-0472">Membrane</keyword>